<gene>
    <name evidence="1" type="ORF">AYY18_14210</name>
</gene>
<sequence>MALNNKIITIEKGRDAGKMFVVTEMPVTKADNWAMRAMFALANAGIDIGEVSPAMGMMGIGQVAIKALANIRADVGIPLLNELLDCAQIIPSGGNARQIEMDSDIQDITTLLLLRKEALVIHIGFLMQGDGSDSSN</sequence>
<dbReference type="OrthoDB" id="7281890at2"/>
<accession>A0A1B8HT03</accession>
<reference evidence="2" key="1">
    <citation type="submission" date="2016-06" db="EMBL/GenBank/DDBJ databases">
        <authorList>
            <person name="Butler K."/>
        </authorList>
    </citation>
    <scope>NUCLEOTIDE SEQUENCE [LARGE SCALE GENOMIC DNA]</scope>
    <source>
        <strain evidence="2">GCSL-Mp20</strain>
    </source>
</reference>
<proteinExistence type="predicted"/>
<dbReference type="RefSeq" id="WP_067399122.1">
    <property type="nucleotide sequence ID" value="NZ_LZEY01000003.1"/>
</dbReference>
<dbReference type="EMBL" id="LZEY01000003">
    <property type="protein sequence ID" value="OBU13012.1"/>
    <property type="molecule type" value="Genomic_DNA"/>
</dbReference>
<organism evidence="1 2">
    <name type="scientific">Morganella psychrotolerans</name>
    <dbReference type="NCBI Taxonomy" id="368603"/>
    <lineage>
        <taxon>Bacteria</taxon>
        <taxon>Pseudomonadati</taxon>
        <taxon>Pseudomonadota</taxon>
        <taxon>Gammaproteobacteria</taxon>
        <taxon>Enterobacterales</taxon>
        <taxon>Morganellaceae</taxon>
        <taxon>Morganella</taxon>
    </lineage>
</organism>
<dbReference type="Proteomes" id="UP000092377">
    <property type="component" value="Unassembled WGS sequence"/>
</dbReference>
<keyword evidence="2" id="KW-1185">Reference proteome</keyword>
<name>A0A1B8HT03_9GAMM</name>
<evidence type="ECO:0000313" key="2">
    <source>
        <dbReference type="Proteomes" id="UP000092377"/>
    </source>
</evidence>
<protein>
    <submittedName>
        <fullName evidence="1">Uncharacterized protein</fullName>
    </submittedName>
</protein>
<dbReference type="AlphaFoldDB" id="A0A1B8HT03"/>
<evidence type="ECO:0000313" key="1">
    <source>
        <dbReference type="EMBL" id="OBU13012.1"/>
    </source>
</evidence>
<comment type="caution">
    <text evidence="1">The sequence shown here is derived from an EMBL/GenBank/DDBJ whole genome shotgun (WGS) entry which is preliminary data.</text>
</comment>